<dbReference type="PROSITE" id="PS51186">
    <property type="entry name" value="GNAT"/>
    <property type="match status" value="1"/>
</dbReference>
<proteinExistence type="predicted"/>
<dbReference type="CDD" id="cd04301">
    <property type="entry name" value="NAT_SF"/>
    <property type="match status" value="1"/>
</dbReference>
<keyword evidence="5" id="KW-1185">Reference proteome</keyword>
<comment type="caution">
    <text evidence="4">The sequence shown here is derived from an EMBL/GenBank/DDBJ whole genome shotgun (WGS) entry which is preliminary data.</text>
</comment>
<dbReference type="Proteomes" id="UP001500620">
    <property type="component" value="Unassembled WGS sequence"/>
</dbReference>
<dbReference type="SUPFAM" id="SSF55729">
    <property type="entry name" value="Acyl-CoA N-acyltransferases (Nat)"/>
    <property type="match status" value="2"/>
</dbReference>
<dbReference type="Gene3D" id="3.40.630.30">
    <property type="match status" value="1"/>
</dbReference>
<name>A0ABP8DLG0_9ACTN</name>
<dbReference type="Pfam" id="PF00583">
    <property type="entry name" value="Acetyltransf_1"/>
    <property type="match status" value="1"/>
</dbReference>
<evidence type="ECO:0000313" key="5">
    <source>
        <dbReference type="Proteomes" id="UP001500620"/>
    </source>
</evidence>
<gene>
    <name evidence="4" type="ORF">GCM10022255_081230</name>
</gene>
<keyword evidence="2" id="KW-0012">Acyltransferase</keyword>
<accession>A0ABP8DLG0</accession>
<dbReference type="InterPro" id="IPR016181">
    <property type="entry name" value="Acyl_CoA_acyltransferase"/>
</dbReference>
<protein>
    <recommendedName>
        <fullName evidence="3">N-acetyltransferase domain-containing protein</fullName>
    </recommendedName>
</protein>
<evidence type="ECO:0000256" key="2">
    <source>
        <dbReference type="ARBA" id="ARBA00023315"/>
    </source>
</evidence>
<organism evidence="4 5">
    <name type="scientific">Dactylosporangium darangshiense</name>
    <dbReference type="NCBI Taxonomy" id="579108"/>
    <lineage>
        <taxon>Bacteria</taxon>
        <taxon>Bacillati</taxon>
        <taxon>Actinomycetota</taxon>
        <taxon>Actinomycetes</taxon>
        <taxon>Micromonosporales</taxon>
        <taxon>Micromonosporaceae</taxon>
        <taxon>Dactylosporangium</taxon>
    </lineage>
</organism>
<dbReference type="InterPro" id="IPR050832">
    <property type="entry name" value="Bact_Acetyltransf"/>
</dbReference>
<dbReference type="PANTHER" id="PTHR43877">
    <property type="entry name" value="AMINOALKYLPHOSPHONATE N-ACETYLTRANSFERASE-RELATED-RELATED"/>
    <property type="match status" value="1"/>
</dbReference>
<evidence type="ECO:0000256" key="1">
    <source>
        <dbReference type="ARBA" id="ARBA00022679"/>
    </source>
</evidence>
<dbReference type="EMBL" id="BAABAT010000033">
    <property type="protein sequence ID" value="GAA4258876.1"/>
    <property type="molecule type" value="Genomic_DNA"/>
</dbReference>
<feature type="domain" description="N-acetyltransferase" evidence="3">
    <location>
        <begin position="23"/>
        <end position="196"/>
    </location>
</feature>
<keyword evidence="1" id="KW-0808">Transferase</keyword>
<evidence type="ECO:0000259" key="3">
    <source>
        <dbReference type="PROSITE" id="PS51186"/>
    </source>
</evidence>
<evidence type="ECO:0000313" key="4">
    <source>
        <dbReference type="EMBL" id="GAA4258876.1"/>
    </source>
</evidence>
<dbReference type="InterPro" id="IPR000182">
    <property type="entry name" value="GNAT_dom"/>
</dbReference>
<dbReference type="PANTHER" id="PTHR43877:SF1">
    <property type="entry name" value="ACETYLTRANSFERASE"/>
    <property type="match status" value="1"/>
</dbReference>
<reference evidence="5" key="1">
    <citation type="journal article" date="2019" name="Int. J. Syst. Evol. Microbiol.">
        <title>The Global Catalogue of Microorganisms (GCM) 10K type strain sequencing project: providing services to taxonomists for standard genome sequencing and annotation.</title>
        <authorList>
            <consortium name="The Broad Institute Genomics Platform"/>
            <consortium name="The Broad Institute Genome Sequencing Center for Infectious Disease"/>
            <person name="Wu L."/>
            <person name="Ma J."/>
        </authorList>
    </citation>
    <scope>NUCLEOTIDE SEQUENCE [LARGE SCALE GENOMIC DNA]</scope>
    <source>
        <strain evidence="5">JCM 17441</strain>
    </source>
</reference>
<sequence>MHCWLTGGRATLADMALPTLAIAEVRADDPAAIDAAYDVVEASQHADVPDLPPECRYHHRMTFAVPPPALRRHVYLALDGDTPAGSLQLDLPRLDNLDKAFMEVSVAPGYRRRGVGRALVRHAAAVARDAGRTGVLGFSAALPAPTGFAASFGLTDGLVDARRRLLVADVDEGELDRLYADGLERAAGYRMLQWGNELPEEHIDDIAALDSSFVAESPMGDLEFEPEKVDAERLRRQYAALTAWGVRRYETGLVHEESGRLVAWTAMRVTKTVGWHAWQMITLVHPEHRGHRLGVVAKVANLRALLAAEPAVTTIDTFNAASNSFMIAINEAMGFRLRELWSNWQGPLPA</sequence>